<sequence>MKFEEAYSIYDNETLSIETIKTIYNQDPRAYIENYKFSFFCPECHLAQLSYINAVVPYFRAYPKAKHHENCDLQQDERSRKAAKIFVENDQNITIIQREMQSVLCSLFVSHSKHIPVHHSSSTSKTSSTTTHASHSSRNKRMGRKRIDLPFREEDYNCYKYFYGKAKIKWEYDKKSQKFRLLLRHIETNKFLGRIFVTLPVYGHLPSEYKTPTEYCCGIIFTAEIKNQEKSYFSTTLYNSSYIMITKL</sequence>
<gene>
    <name evidence="3" type="ORF">G4993_10480</name>
    <name evidence="2" type="ORF">OZZ17_05560</name>
</gene>
<evidence type="ECO:0000313" key="3">
    <source>
        <dbReference type="EMBL" id="NSI58821.1"/>
    </source>
</evidence>
<organism evidence="2 4">
    <name type="scientific">Mediterraneibacter gnavus</name>
    <name type="common">Ruminococcus gnavus</name>
    <dbReference type="NCBI Taxonomy" id="33038"/>
    <lineage>
        <taxon>Bacteria</taxon>
        <taxon>Bacillati</taxon>
        <taxon>Bacillota</taxon>
        <taxon>Clostridia</taxon>
        <taxon>Lachnospirales</taxon>
        <taxon>Lachnospiraceae</taxon>
        <taxon>Mediterraneibacter</taxon>
    </lineage>
</organism>
<feature type="compositionally biased region" description="Low complexity" evidence="1">
    <location>
        <begin position="118"/>
        <end position="134"/>
    </location>
</feature>
<evidence type="ECO:0000313" key="4">
    <source>
        <dbReference type="Proteomes" id="UP001079535"/>
    </source>
</evidence>
<evidence type="ECO:0000313" key="2">
    <source>
        <dbReference type="EMBL" id="MCZ0667011.1"/>
    </source>
</evidence>
<proteinExistence type="predicted"/>
<dbReference type="EMBL" id="JAAIRV010000019">
    <property type="protein sequence ID" value="NSI58821.1"/>
    <property type="molecule type" value="Genomic_DNA"/>
</dbReference>
<comment type="caution">
    <text evidence="2">The sequence shown here is derived from an EMBL/GenBank/DDBJ whole genome shotgun (WGS) entry which is preliminary data.</text>
</comment>
<name>A0A9Q4EXY2_MEDGN</name>
<protein>
    <submittedName>
        <fullName evidence="2">Uncharacterized protein</fullName>
    </submittedName>
</protein>
<feature type="compositionally biased region" description="Basic residues" evidence="1">
    <location>
        <begin position="135"/>
        <end position="144"/>
    </location>
</feature>
<evidence type="ECO:0000256" key="1">
    <source>
        <dbReference type="SAM" id="MobiDB-lite"/>
    </source>
</evidence>
<dbReference type="Proteomes" id="UP001296580">
    <property type="component" value="Unassembled WGS sequence"/>
</dbReference>
<feature type="region of interest" description="Disordered" evidence="1">
    <location>
        <begin position="118"/>
        <end position="144"/>
    </location>
</feature>
<reference evidence="3" key="1">
    <citation type="journal article" date="2020" name="Cell Host Microbe">
        <title>Functional and Genomic Variation between Human-Derived Isolates of Lachnospiraceae Reveals Inter- and Intra-Species Diversity.</title>
        <authorList>
            <person name="Sorbara M.T."/>
            <person name="Littmann E.R."/>
            <person name="Fontana E."/>
            <person name="Moody T.U."/>
            <person name="Kohout C.E."/>
            <person name="Gjonbalaj M."/>
            <person name="Eaton V."/>
            <person name="Seok R."/>
            <person name="Leiner I.M."/>
            <person name="Pamer E.G."/>
        </authorList>
    </citation>
    <scope>NUCLEOTIDE SEQUENCE</scope>
    <source>
        <strain evidence="3">MSK.15.32</strain>
    </source>
</reference>
<accession>A0A9Q4EXY2</accession>
<dbReference type="EMBL" id="JAPRAY010000006">
    <property type="protein sequence ID" value="MCZ0667011.1"/>
    <property type="molecule type" value="Genomic_DNA"/>
</dbReference>
<dbReference type="Proteomes" id="UP001079535">
    <property type="component" value="Unassembled WGS sequence"/>
</dbReference>
<dbReference type="AlphaFoldDB" id="A0A9Q4EXY2"/>
<dbReference type="RefSeq" id="WP_173878006.1">
    <property type="nucleotide sequence ID" value="NZ_BAABSA010000001.1"/>
</dbReference>
<reference evidence="3" key="2">
    <citation type="submission" date="2020-02" db="EMBL/GenBank/DDBJ databases">
        <authorList>
            <person name="Littmann E."/>
            <person name="Sorbara M."/>
        </authorList>
    </citation>
    <scope>NUCLEOTIDE SEQUENCE</scope>
    <source>
        <strain evidence="3">MSK.15.32</strain>
    </source>
</reference>
<reference evidence="2" key="3">
    <citation type="submission" date="2022-11" db="EMBL/GenBank/DDBJ databases">
        <title>Temperate bacteriophages infecting mucin-degrading bacterium Ruminococcus gnavus from the human gut.</title>
        <authorList>
            <person name="Buttimer C."/>
        </authorList>
    </citation>
    <scope>NUCLEOTIDE SEQUENCE</scope>
    <source>
        <strain evidence="2">CCUG 49994</strain>
    </source>
</reference>